<dbReference type="AlphaFoldDB" id="A0A239A061"/>
<sequence>MGAVDIAVSGLGTSMNDAFRRLQHESNEQDGIDAYSGGFYTIIEYHDLTAEWQASGQEAAAFLEDEERMDVLDKREANAVCLRAPTSQQEGEYLFVGWGAE</sequence>
<reference evidence="2" key="1">
    <citation type="submission" date="2017-06" db="EMBL/GenBank/DDBJ databases">
        <authorList>
            <person name="Varghese N."/>
            <person name="Submissions S."/>
        </authorList>
    </citation>
    <scope>NUCLEOTIDE SEQUENCE [LARGE SCALE GENOMIC DNA]</scope>
    <source>
        <strain evidence="2">DSM 28041</strain>
    </source>
</reference>
<keyword evidence="2" id="KW-1185">Reference proteome</keyword>
<evidence type="ECO:0000313" key="1">
    <source>
        <dbReference type="EMBL" id="SNR88940.1"/>
    </source>
</evidence>
<organism evidence="1 2">
    <name type="scientific">Hymenobacter mucosus</name>
    <dbReference type="NCBI Taxonomy" id="1411120"/>
    <lineage>
        <taxon>Bacteria</taxon>
        <taxon>Pseudomonadati</taxon>
        <taxon>Bacteroidota</taxon>
        <taxon>Cytophagia</taxon>
        <taxon>Cytophagales</taxon>
        <taxon>Hymenobacteraceae</taxon>
        <taxon>Hymenobacter</taxon>
    </lineage>
</organism>
<name>A0A239A061_9BACT</name>
<gene>
    <name evidence="1" type="ORF">SAMN06269173_110104</name>
</gene>
<evidence type="ECO:0000313" key="2">
    <source>
        <dbReference type="Proteomes" id="UP000198310"/>
    </source>
</evidence>
<dbReference type="RefSeq" id="WP_089333777.1">
    <property type="nucleotide sequence ID" value="NZ_FZNS01000010.1"/>
</dbReference>
<proteinExistence type="predicted"/>
<dbReference type="EMBL" id="FZNS01000010">
    <property type="protein sequence ID" value="SNR88940.1"/>
    <property type="molecule type" value="Genomic_DNA"/>
</dbReference>
<accession>A0A239A061</accession>
<dbReference type="Proteomes" id="UP000198310">
    <property type="component" value="Unassembled WGS sequence"/>
</dbReference>
<protein>
    <submittedName>
        <fullName evidence="1">Uncharacterized protein</fullName>
    </submittedName>
</protein>